<dbReference type="InterPro" id="IPR051204">
    <property type="entry name" value="ABC_transp_perm/SBD"/>
</dbReference>
<dbReference type="Pfam" id="PF00528">
    <property type="entry name" value="BPD_transp_1"/>
    <property type="match status" value="1"/>
</dbReference>
<dbReference type="EMBL" id="CP042913">
    <property type="protein sequence ID" value="QEG36548.1"/>
    <property type="molecule type" value="Genomic_DNA"/>
</dbReference>
<evidence type="ECO:0000313" key="10">
    <source>
        <dbReference type="EMBL" id="QEG36548.1"/>
    </source>
</evidence>
<name>A0A5B9QC55_9BACT</name>
<keyword evidence="11" id="KW-1185">Reference proteome</keyword>
<proteinExistence type="inferred from homology"/>
<comment type="similarity">
    <text evidence="8">Belongs to the binding-protein-dependent transport system permease family.</text>
</comment>
<comment type="similarity">
    <text evidence="6">In the C-terminal section; belongs to the OsmX family.</text>
</comment>
<dbReference type="CDD" id="cd06261">
    <property type="entry name" value="TM_PBP2"/>
    <property type="match status" value="1"/>
</dbReference>
<dbReference type="KEGG" id="bgok:Pr1d_38620"/>
<dbReference type="PROSITE" id="PS50928">
    <property type="entry name" value="ABC_TM1"/>
    <property type="match status" value="1"/>
</dbReference>
<dbReference type="RefSeq" id="WP_148074878.1">
    <property type="nucleotide sequence ID" value="NZ_CP042913.1"/>
</dbReference>
<evidence type="ECO:0000313" key="11">
    <source>
        <dbReference type="Proteomes" id="UP000323917"/>
    </source>
</evidence>
<dbReference type="Gene3D" id="3.40.190.120">
    <property type="entry name" value="Osmoprotection protein (prox), domain 2"/>
    <property type="match status" value="1"/>
</dbReference>
<dbReference type="Pfam" id="PF04069">
    <property type="entry name" value="OpuAC"/>
    <property type="match status" value="1"/>
</dbReference>
<dbReference type="GO" id="GO:0031460">
    <property type="term" value="P:glycine betaine transport"/>
    <property type="evidence" value="ECO:0007669"/>
    <property type="project" value="TreeGrafter"/>
</dbReference>
<dbReference type="FunFam" id="1.10.3720.10:FF:000001">
    <property type="entry name" value="Glycine betaine ABC transporter, permease"/>
    <property type="match status" value="1"/>
</dbReference>
<organism evidence="10 11">
    <name type="scientific">Bythopirellula goksoeyrii</name>
    <dbReference type="NCBI Taxonomy" id="1400387"/>
    <lineage>
        <taxon>Bacteria</taxon>
        <taxon>Pseudomonadati</taxon>
        <taxon>Planctomycetota</taxon>
        <taxon>Planctomycetia</taxon>
        <taxon>Pirellulales</taxon>
        <taxon>Lacipirellulaceae</taxon>
        <taxon>Bythopirellula</taxon>
    </lineage>
</organism>
<comment type="subcellular location">
    <subcellularLocation>
        <location evidence="1 8">Cell membrane</location>
        <topology evidence="1 8">Multi-pass membrane protein</topology>
    </subcellularLocation>
</comment>
<feature type="transmembrane region" description="Helical" evidence="8">
    <location>
        <begin position="470"/>
        <end position="489"/>
    </location>
</feature>
<evidence type="ECO:0000256" key="7">
    <source>
        <dbReference type="ARBA" id="ARBA00035652"/>
    </source>
</evidence>
<keyword evidence="4 8" id="KW-1133">Transmembrane helix</keyword>
<keyword evidence="2 8" id="KW-0813">Transport</keyword>
<accession>A0A5B9QC55</accession>
<feature type="transmembrane region" description="Helical" evidence="8">
    <location>
        <begin position="429"/>
        <end position="450"/>
    </location>
</feature>
<feature type="domain" description="ABC transmembrane type-1" evidence="9">
    <location>
        <begin position="302"/>
        <end position="489"/>
    </location>
</feature>
<evidence type="ECO:0000256" key="3">
    <source>
        <dbReference type="ARBA" id="ARBA00022692"/>
    </source>
</evidence>
<dbReference type="SUPFAM" id="SSF53850">
    <property type="entry name" value="Periplasmic binding protein-like II"/>
    <property type="match status" value="1"/>
</dbReference>
<evidence type="ECO:0000256" key="4">
    <source>
        <dbReference type="ARBA" id="ARBA00022989"/>
    </source>
</evidence>
<sequence length="514" mass="55728">MKRALLICLMLLLVAVFPRRSKLSGVRVGSKKFTESVILGEILTQLIRSTGQRASHLSELGGTTLVFDALRRGEIDLYPEYTGTLIEEIFSGSDAKDLEDLSVLLEQQGVLISKPLGFNNSYALAVNRETAEKYNLATIADLAAHDNLRMGFSNEFLDRKDGWKNLRKQYGLPQEEVTGLDHDLAYRQLESGVIDVMDVYTTDARLVGMDLVLLEDNRSYFPRYDAVVLFRSDLSERFPEVPPLIAKLESQITAEEILDLNAQVETGKIREPQVAADFLLDQFSLDVEVADPSVASQIWQRTLEHCDLVRRSLIPAIFAAIPLGILAAKRPKLGQVILGIVGIVQTIPALALLVLLIAPVAYLGLGTLGAGSATAIVALFLYSLLPIVRNTATGLAAISPEYAESATALGLSPIFRLLHIELPLASPSILAGIKTAAILNVGFATLGALVGARGYGQPILTGIRLNDTGLIMQGAIPAACMAILLQVFFEVGERWFVPTGLQPLSVSSNDVEPN</sequence>
<feature type="transmembrane region" description="Helical" evidence="8">
    <location>
        <begin position="336"/>
        <end position="357"/>
    </location>
</feature>
<dbReference type="AlphaFoldDB" id="A0A5B9QC55"/>
<evidence type="ECO:0000256" key="8">
    <source>
        <dbReference type="RuleBase" id="RU363032"/>
    </source>
</evidence>
<gene>
    <name evidence="10" type="primary">opuBB</name>
    <name evidence="10" type="ORF">Pr1d_38620</name>
</gene>
<evidence type="ECO:0000259" key="9">
    <source>
        <dbReference type="PROSITE" id="PS50928"/>
    </source>
</evidence>
<dbReference type="GO" id="GO:0022857">
    <property type="term" value="F:transmembrane transporter activity"/>
    <property type="evidence" value="ECO:0007669"/>
    <property type="project" value="InterPro"/>
</dbReference>
<dbReference type="Proteomes" id="UP000323917">
    <property type="component" value="Chromosome"/>
</dbReference>
<dbReference type="GO" id="GO:0043190">
    <property type="term" value="C:ATP-binding cassette (ABC) transporter complex"/>
    <property type="evidence" value="ECO:0007669"/>
    <property type="project" value="InterPro"/>
</dbReference>
<dbReference type="PANTHER" id="PTHR30177">
    <property type="entry name" value="GLYCINE BETAINE/L-PROLINE TRANSPORT SYSTEM PERMEASE PROTEIN PROW"/>
    <property type="match status" value="1"/>
</dbReference>
<protein>
    <submittedName>
        <fullName evidence="10">Choline transport system permease protein OpuBB</fullName>
    </submittedName>
</protein>
<evidence type="ECO:0000256" key="5">
    <source>
        <dbReference type="ARBA" id="ARBA00023136"/>
    </source>
</evidence>
<feature type="transmembrane region" description="Helical" evidence="8">
    <location>
        <begin position="363"/>
        <end position="385"/>
    </location>
</feature>
<dbReference type="InterPro" id="IPR007210">
    <property type="entry name" value="ABC_Gly_betaine_transp_sub-bd"/>
</dbReference>
<dbReference type="OrthoDB" id="9801163at2"/>
<evidence type="ECO:0000256" key="2">
    <source>
        <dbReference type="ARBA" id="ARBA00022448"/>
    </source>
</evidence>
<dbReference type="PANTHER" id="PTHR30177:SF4">
    <property type="entry name" value="OSMOPROTECTANT IMPORT PERMEASE PROTEIN OSMW"/>
    <property type="match status" value="1"/>
</dbReference>
<dbReference type="Gene3D" id="3.40.190.10">
    <property type="entry name" value="Periplasmic binding protein-like II"/>
    <property type="match status" value="1"/>
</dbReference>
<keyword evidence="5 8" id="KW-0472">Membrane</keyword>
<dbReference type="SUPFAM" id="SSF161098">
    <property type="entry name" value="MetI-like"/>
    <property type="match status" value="1"/>
</dbReference>
<evidence type="ECO:0000256" key="6">
    <source>
        <dbReference type="ARBA" id="ARBA00035642"/>
    </source>
</evidence>
<dbReference type="InterPro" id="IPR035906">
    <property type="entry name" value="MetI-like_sf"/>
</dbReference>
<comment type="similarity">
    <text evidence="7">In the N-terminal section; belongs to the binding-protein-dependent transport system permease family.</text>
</comment>
<keyword evidence="3 8" id="KW-0812">Transmembrane</keyword>
<feature type="transmembrane region" description="Helical" evidence="8">
    <location>
        <begin position="312"/>
        <end position="329"/>
    </location>
</feature>
<reference evidence="10 11" key="1">
    <citation type="submission" date="2019-08" db="EMBL/GenBank/DDBJ databases">
        <title>Deep-cultivation of Planctomycetes and their phenomic and genomic characterization uncovers novel biology.</title>
        <authorList>
            <person name="Wiegand S."/>
            <person name="Jogler M."/>
            <person name="Boedeker C."/>
            <person name="Pinto D."/>
            <person name="Vollmers J."/>
            <person name="Rivas-Marin E."/>
            <person name="Kohn T."/>
            <person name="Peeters S.H."/>
            <person name="Heuer A."/>
            <person name="Rast P."/>
            <person name="Oberbeckmann S."/>
            <person name="Bunk B."/>
            <person name="Jeske O."/>
            <person name="Meyerdierks A."/>
            <person name="Storesund J.E."/>
            <person name="Kallscheuer N."/>
            <person name="Luecker S."/>
            <person name="Lage O.M."/>
            <person name="Pohl T."/>
            <person name="Merkel B.J."/>
            <person name="Hornburger P."/>
            <person name="Mueller R.-W."/>
            <person name="Bruemmer F."/>
            <person name="Labrenz M."/>
            <person name="Spormann A.M."/>
            <person name="Op den Camp H."/>
            <person name="Overmann J."/>
            <person name="Amann R."/>
            <person name="Jetten M.S.M."/>
            <person name="Mascher T."/>
            <person name="Medema M.H."/>
            <person name="Devos D.P."/>
            <person name="Kaster A.-K."/>
            <person name="Ovreas L."/>
            <person name="Rohde M."/>
            <person name="Galperin M.Y."/>
            <person name="Jogler C."/>
        </authorList>
    </citation>
    <scope>NUCLEOTIDE SEQUENCE [LARGE SCALE GENOMIC DNA]</scope>
    <source>
        <strain evidence="10 11">Pr1d</strain>
    </source>
</reference>
<dbReference type="InterPro" id="IPR000515">
    <property type="entry name" value="MetI-like"/>
</dbReference>
<evidence type="ECO:0000256" key="1">
    <source>
        <dbReference type="ARBA" id="ARBA00004651"/>
    </source>
</evidence>
<dbReference type="Gene3D" id="1.10.3720.10">
    <property type="entry name" value="MetI-like"/>
    <property type="match status" value="1"/>
</dbReference>